<dbReference type="InterPro" id="IPR024949">
    <property type="entry name" value="Bet_v_I_allergen"/>
</dbReference>
<name>A0A438IR57_VITVI</name>
<evidence type="ECO:0000256" key="2">
    <source>
        <dbReference type="ARBA" id="ARBA00022821"/>
    </source>
</evidence>
<dbReference type="InterPro" id="IPR000916">
    <property type="entry name" value="Bet_v_I/MLP"/>
</dbReference>
<evidence type="ECO:0000313" key="7">
    <source>
        <dbReference type="Proteomes" id="UP000288805"/>
    </source>
</evidence>
<dbReference type="Proteomes" id="UP000288805">
    <property type="component" value="Unassembled WGS sequence"/>
</dbReference>
<gene>
    <name evidence="6" type="primary">PRU1_4</name>
    <name evidence="6" type="ORF">CK203_018984</name>
</gene>
<comment type="similarity">
    <text evidence="1 4">Belongs to the BetVI family.</text>
</comment>
<organism evidence="6 7">
    <name type="scientific">Vitis vinifera</name>
    <name type="common">Grape</name>
    <dbReference type="NCBI Taxonomy" id="29760"/>
    <lineage>
        <taxon>Eukaryota</taxon>
        <taxon>Viridiplantae</taxon>
        <taxon>Streptophyta</taxon>
        <taxon>Embryophyta</taxon>
        <taxon>Tracheophyta</taxon>
        <taxon>Spermatophyta</taxon>
        <taxon>Magnoliopsida</taxon>
        <taxon>eudicotyledons</taxon>
        <taxon>Gunneridae</taxon>
        <taxon>Pentapetalae</taxon>
        <taxon>rosids</taxon>
        <taxon>Vitales</taxon>
        <taxon>Vitaceae</taxon>
        <taxon>Viteae</taxon>
        <taxon>Vitis</taxon>
    </lineage>
</organism>
<keyword evidence="3 4" id="KW-0568">Pathogenesis-related protein</keyword>
<reference evidence="6 7" key="1">
    <citation type="journal article" date="2018" name="PLoS Genet.">
        <title>Population sequencing reveals clonal diversity and ancestral inbreeding in the grapevine cultivar Chardonnay.</title>
        <authorList>
            <person name="Roach M.J."/>
            <person name="Johnson D.L."/>
            <person name="Bohlmann J."/>
            <person name="van Vuuren H.J."/>
            <person name="Jones S.J."/>
            <person name="Pretorius I.S."/>
            <person name="Schmidt S.A."/>
            <person name="Borneman A.R."/>
        </authorList>
    </citation>
    <scope>NUCLEOTIDE SEQUENCE [LARGE SCALE GENOMIC DNA]</scope>
    <source>
        <strain evidence="7">cv. Chardonnay</strain>
        <tissue evidence="6">Leaf</tissue>
    </source>
</reference>
<feature type="domain" description="Bet v I/Major latex protein" evidence="5">
    <location>
        <begin position="42"/>
        <end position="133"/>
    </location>
</feature>
<dbReference type="SUPFAM" id="SSF55961">
    <property type="entry name" value="Bet v1-like"/>
    <property type="match status" value="1"/>
</dbReference>
<evidence type="ECO:0000259" key="5">
    <source>
        <dbReference type="Pfam" id="PF00407"/>
    </source>
</evidence>
<evidence type="ECO:0000256" key="1">
    <source>
        <dbReference type="ARBA" id="ARBA00009744"/>
    </source>
</evidence>
<dbReference type="PROSITE" id="PS00451">
    <property type="entry name" value="PATHOGENESIS_BETVI"/>
    <property type="match status" value="1"/>
</dbReference>
<dbReference type="GO" id="GO:0004864">
    <property type="term" value="F:protein phosphatase inhibitor activity"/>
    <property type="evidence" value="ECO:0007669"/>
    <property type="project" value="InterPro"/>
</dbReference>
<protein>
    <submittedName>
        <fullName evidence="6">Major allergen Pru ar 1</fullName>
    </submittedName>
</protein>
<proteinExistence type="inferred from homology"/>
<dbReference type="Pfam" id="PF00407">
    <property type="entry name" value="Bet_v_1"/>
    <property type="match status" value="1"/>
</dbReference>
<dbReference type="PRINTS" id="PR00634">
    <property type="entry name" value="BETALLERGEN"/>
</dbReference>
<dbReference type="InterPro" id="IPR050279">
    <property type="entry name" value="Plant_def-hormone_signal"/>
</dbReference>
<evidence type="ECO:0000256" key="4">
    <source>
        <dbReference type="RuleBase" id="RU000409"/>
    </source>
</evidence>
<evidence type="ECO:0000313" key="6">
    <source>
        <dbReference type="EMBL" id="RVW99199.1"/>
    </source>
</evidence>
<comment type="caution">
    <text evidence="6">The sequence shown here is derived from an EMBL/GenBank/DDBJ whole genome shotgun (WGS) entry which is preliminary data.</text>
</comment>
<dbReference type="GO" id="GO:0010427">
    <property type="term" value="F:abscisic acid binding"/>
    <property type="evidence" value="ECO:0007669"/>
    <property type="project" value="InterPro"/>
</dbReference>
<dbReference type="EMBL" id="QGNW01000089">
    <property type="protein sequence ID" value="RVW99199.1"/>
    <property type="molecule type" value="Genomic_DNA"/>
</dbReference>
<dbReference type="GO" id="GO:0009738">
    <property type="term" value="P:abscisic acid-activated signaling pathway"/>
    <property type="evidence" value="ECO:0007669"/>
    <property type="project" value="InterPro"/>
</dbReference>
<dbReference type="GO" id="GO:0038023">
    <property type="term" value="F:signaling receptor activity"/>
    <property type="evidence" value="ECO:0007669"/>
    <property type="project" value="InterPro"/>
</dbReference>
<dbReference type="GO" id="GO:0006952">
    <property type="term" value="P:defense response"/>
    <property type="evidence" value="ECO:0007669"/>
    <property type="project" value="UniProtKB-KW"/>
</dbReference>
<dbReference type="PANTHER" id="PTHR31213:SF17">
    <property type="entry name" value="MAJOR ALLERGEN PRU AR 1-LIKE"/>
    <property type="match status" value="1"/>
</dbReference>
<sequence>MTSFENISLTESPDLKETSAGVKVEVENERFKATEGHGPCSQFKYVKHRIDELDKEKMIYKYTLIEGDALMDKIEYISYEISFEASPDGGCKSKNVSVYHSKPGVEIKEEEIKDGKEKAAAVFKAVEAYLLANPDA</sequence>
<dbReference type="CDD" id="cd07816">
    <property type="entry name" value="Bet_v1-like"/>
    <property type="match status" value="1"/>
</dbReference>
<dbReference type="FunFam" id="3.30.530.20:FF:000007">
    <property type="entry name" value="Major pollen allergen Bet v 1-A"/>
    <property type="match status" value="1"/>
</dbReference>
<evidence type="ECO:0000256" key="3">
    <source>
        <dbReference type="ARBA" id="ARBA00023265"/>
    </source>
</evidence>
<dbReference type="AlphaFoldDB" id="A0A438IR57"/>
<accession>A0A438IR57</accession>
<dbReference type="InterPro" id="IPR023393">
    <property type="entry name" value="START-like_dom_sf"/>
</dbReference>
<dbReference type="Gene3D" id="3.30.530.20">
    <property type="match status" value="1"/>
</dbReference>
<dbReference type="PANTHER" id="PTHR31213">
    <property type="entry name" value="OS08G0374000 PROTEIN-RELATED"/>
    <property type="match status" value="1"/>
</dbReference>
<keyword evidence="2 4" id="KW-0611">Plant defense</keyword>